<evidence type="ECO:0000313" key="3">
    <source>
        <dbReference type="Proteomes" id="UP001180536"/>
    </source>
</evidence>
<feature type="transmembrane region" description="Helical" evidence="1">
    <location>
        <begin position="69"/>
        <end position="92"/>
    </location>
</feature>
<protein>
    <submittedName>
        <fullName evidence="2">Drug/metabolite transporter (DMT)-like permease</fullName>
    </submittedName>
</protein>
<name>A0ABU1ZFA4_9BURK</name>
<dbReference type="RefSeq" id="WP_056874840.1">
    <property type="nucleotide sequence ID" value="NZ_JAVDXQ010000007.1"/>
</dbReference>
<evidence type="ECO:0000313" key="2">
    <source>
        <dbReference type="EMBL" id="MDR7299138.1"/>
    </source>
</evidence>
<dbReference type="Proteomes" id="UP001180536">
    <property type="component" value="Unassembled WGS sequence"/>
</dbReference>
<sequence length="104" mass="11064">MKAEVKSGVEYSLITLLVAGLCLWQLISGANEDDPSPAKMTLMGLGLMIAGAMHCVFMMQLVRRTGRAFAPWFIAIVIFMPIGTAVLLALLLGESETPDGPASP</sequence>
<comment type="caution">
    <text evidence="2">The sequence shown here is derived from an EMBL/GenBank/DDBJ whole genome shotgun (WGS) entry which is preliminary data.</text>
</comment>
<reference evidence="2 3" key="1">
    <citation type="submission" date="2023-07" db="EMBL/GenBank/DDBJ databases">
        <title>Sorghum-associated microbial communities from plants grown in Nebraska, USA.</title>
        <authorList>
            <person name="Schachtman D."/>
        </authorList>
    </citation>
    <scope>NUCLEOTIDE SEQUENCE [LARGE SCALE GENOMIC DNA]</scope>
    <source>
        <strain evidence="2 3">BE310</strain>
    </source>
</reference>
<organism evidence="2 3">
    <name type="scientific">Pelomonas aquatica</name>
    <dbReference type="NCBI Taxonomy" id="431058"/>
    <lineage>
        <taxon>Bacteria</taxon>
        <taxon>Pseudomonadati</taxon>
        <taxon>Pseudomonadota</taxon>
        <taxon>Betaproteobacteria</taxon>
        <taxon>Burkholderiales</taxon>
        <taxon>Sphaerotilaceae</taxon>
        <taxon>Roseateles</taxon>
    </lineage>
</organism>
<dbReference type="EMBL" id="JAVDXQ010000007">
    <property type="protein sequence ID" value="MDR7299138.1"/>
    <property type="molecule type" value="Genomic_DNA"/>
</dbReference>
<keyword evidence="1" id="KW-0472">Membrane</keyword>
<evidence type="ECO:0000256" key="1">
    <source>
        <dbReference type="SAM" id="Phobius"/>
    </source>
</evidence>
<keyword evidence="1" id="KW-0812">Transmembrane</keyword>
<feature type="transmembrane region" description="Helical" evidence="1">
    <location>
        <begin position="39"/>
        <end position="57"/>
    </location>
</feature>
<proteinExistence type="predicted"/>
<gene>
    <name evidence="2" type="ORF">J2X16_004506</name>
</gene>
<keyword evidence="3" id="KW-1185">Reference proteome</keyword>
<keyword evidence="1" id="KW-1133">Transmembrane helix</keyword>
<accession>A0ABU1ZFA4</accession>